<dbReference type="OrthoDB" id="2065409at2"/>
<dbReference type="GO" id="GO:0032196">
    <property type="term" value="P:transposition"/>
    <property type="evidence" value="ECO:0007669"/>
    <property type="project" value="UniProtKB-KW"/>
</dbReference>
<dbReference type="PROSITE" id="PS50994">
    <property type="entry name" value="INTEGRASE"/>
    <property type="match status" value="1"/>
</dbReference>
<evidence type="ECO:0000256" key="3">
    <source>
        <dbReference type="ARBA" id="ARBA00023125"/>
    </source>
</evidence>
<gene>
    <name evidence="7" type="ORF">DA075_08515</name>
</gene>
<reference evidence="7 8" key="1">
    <citation type="submission" date="2018-04" db="EMBL/GenBank/DDBJ databases">
        <title>Methylobacterium sp. PR1016A genome.</title>
        <authorList>
            <person name="Park W."/>
        </authorList>
    </citation>
    <scope>NUCLEOTIDE SEQUENCE [LARGE SCALE GENOMIC DNA]</scope>
    <source>
        <strain evidence="7 8">PR1016A</strain>
    </source>
</reference>
<dbReference type="GO" id="GO:0003677">
    <property type="term" value="F:DNA binding"/>
    <property type="evidence" value="ECO:0007669"/>
    <property type="project" value="UniProtKB-KW"/>
</dbReference>
<dbReference type="Pfam" id="PF00665">
    <property type="entry name" value="rve"/>
    <property type="match status" value="1"/>
</dbReference>
<dbReference type="InterPro" id="IPR006120">
    <property type="entry name" value="Resolvase_HTH_dom"/>
</dbReference>
<dbReference type="KEGG" id="mee:DA075_08515"/>
<evidence type="ECO:0000313" key="7">
    <source>
        <dbReference type="EMBL" id="AWB20945.1"/>
    </source>
</evidence>
<dbReference type="Gene3D" id="1.10.10.60">
    <property type="entry name" value="Homeodomain-like"/>
    <property type="match status" value="1"/>
</dbReference>
<dbReference type="Pfam" id="PF02796">
    <property type="entry name" value="HTH_7"/>
    <property type="match status" value="1"/>
</dbReference>
<dbReference type="Gene3D" id="3.30.420.10">
    <property type="entry name" value="Ribonuclease H-like superfamily/Ribonuclease H"/>
    <property type="match status" value="1"/>
</dbReference>
<feature type="domain" description="HTH IS21-type" evidence="5">
    <location>
        <begin position="5"/>
        <end position="67"/>
    </location>
</feature>
<dbReference type="AlphaFoldDB" id="A0A2R4WHD3"/>
<comment type="similarity">
    <text evidence="1">Belongs to the transposase IS21/IS408/IS1162 family.</text>
</comment>
<dbReference type="PROSITE" id="PS50531">
    <property type="entry name" value="HTH_IS21"/>
    <property type="match status" value="1"/>
</dbReference>
<dbReference type="InterPro" id="IPR017894">
    <property type="entry name" value="HTH_IS21_transposase_type"/>
</dbReference>
<proteinExistence type="inferred from homology"/>
<dbReference type="InterPro" id="IPR012337">
    <property type="entry name" value="RNaseH-like_sf"/>
</dbReference>
<dbReference type="GO" id="GO:0000150">
    <property type="term" value="F:DNA strand exchange activity"/>
    <property type="evidence" value="ECO:0007669"/>
    <property type="project" value="InterPro"/>
</dbReference>
<dbReference type="Proteomes" id="UP000244755">
    <property type="component" value="Chromosome 1"/>
</dbReference>
<evidence type="ECO:0000313" key="8">
    <source>
        <dbReference type="Proteomes" id="UP000244755"/>
    </source>
</evidence>
<keyword evidence="2" id="KW-0815">Transposition</keyword>
<dbReference type="InterPro" id="IPR001584">
    <property type="entry name" value="Integrase_cat-core"/>
</dbReference>
<dbReference type="InterPro" id="IPR036397">
    <property type="entry name" value="RNaseH_sf"/>
</dbReference>
<name>A0A2R4WHD3_9HYPH</name>
<dbReference type="PANTHER" id="PTHR35004:SF6">
    <property type="entry name" value="TRANSPOSASE"/>
    <property type="match status" value="1"/>
</dbReference>
<dbReference type="NCBIfam" id="NF033546">
    <property type="entry name" value="transpos_IS21"/>
    <property type="match status" value="1"/>
</dbReference>
<keyword evidence="4" id="KW-0233">DNA recombination</keyword>
<dbReference type="PANTHER" id="PTHR35004">
    <property type="entry name" value="TRANSPOSASE RV3428C-RELATED"/>
    <property type="match status" value="1"/>
</dbReference>
<sequence>MVGEEAALEIRVLHRHGKGIREIARATGLSRNTVRRYLRDEAAARYKGRPPRPGKLDPFKGYVVERLAAAAPDRIPASVLLVELRERGYAGGYTMLKEFVAGLTPAPVPQPVVRFETAPGEQMQVDWAVMRRGADRLSVFVATLGWSRAAYLEFVTDERLETLIAAHENAFLAFGGVPREVLYDNMRTVVVERNAYGRGRHRFQAGFLDFARHCGFRPRLCQPGRAQTKGKVERFIRYLRGSFYVPLASRLGQEGLVLDREAANLAAGRWLRTVANQRVHATTGAVPAERLEVERTQLQPVPPPYGGRSVRQIQAPAVPAPAHPVVGLQHPLALYDGLSGLMTGEPA</sequence>
<keyword evidence="8" id="KW-1185">Reference proteome</keyword>
<organism evidence="7 8">
    <name type="scientific">Methylobacterium currus</name>
    <dbReference type="NCBI Taxonomy" id="2051553"/>
    <lineage>
        <taxon>Bacteria</taxon>
        <taxon>Pseudomonadati</taxon>
        <taxon>Pseudomonadota</taxon>
        <taxon>Alphaproteobacteria</taxon>
        <taxon>Hyphomicrobiales</taxon>
        <taxon>Methylobacteriaceae</taxon>
        <taxon>Methylobacterium</taxon>
    </lineage>
</organism>
<protein>
    <submittedName>
        <fullName evidence="7">IS21 family transposase</fullName>
    </submittedName>
</protein>
<dbReference type="RefSeq" id="WP_099901120.1">
    <property type="nucleotide sequence ID" value="NZ_CP028843.1"/>
</dbReference>
<accession>A0A2R4WHD3</accession>
<evidence type="ECO:0000259" key="6">
    <source>
        <dbReference type="PROSITE" id="PS50994"/>
    </source>
</evidence>
<feature type="domain" description="Integrase catalytic" evidence="6">
    <location>
        <begin position="115"/>
        <end position="295"/>
    </location>
</feature>
<dbReference type="SUPFAM" id="SSF53098">
    <property type="entry name" value="Ribonuclease H-like"/>
    <property type="match status" value="1"/>
</dbReference>
<evidence type="ECO:0000256" key="1">
    <source>
        <dbReference type="ARBA" id="ARBA00009277"/>
    </source>
</evidence>
<evidence type="ECO:0000256" key="4">
    <source>
        <dbReference type="ARBA" id="ARBA00023172"/>
    </source>
</evidence>
<dbReference type="EMBL" id="CP028843">
    <property type="protein sequence ID" value="AWB20945.1"/>
    <property type="molecule type" value="Genomic_DNA"/>
</dbReference>
<evidence type="ECO:0000259" key="5">
    <source>
        <dbReference type="PROSITE" id="PS50531"/>
    </source>
</evidence>
<keyword evidence="3" id="KW-0238">DNA-binding</keyword>
<dbReference type="GO" id="GO:0015074">
    <property type="term" value="P:DNA integration"/>
    <property type="evidence" value="ECO:0007669"/>
    <property type="project" value="InterPro"/>
</dbReference>
<evidence type="ECO:0000256" key="2">
    <source>
        <dbReference type="ARBA" id="ARBA00022578"/>
    </source>
</evidence>